<dbReference type="AlphaFoldDB" id="A0A9J7E8P1"/>
<dbReference type="GeneID" id="111356202"/>
<feature type="compositionally biased region" description="Low complexity" evidence="1">
    <location>
        <begin position="259"/>
        <end position="268"/>
    </location>
</feature>
<evidence type="ECO:0000313" key="4">
    <source>
        <dbReference type="RefSeq" id="XP_022826246.1"/>
    </source>
</evidence>
<sequence length="350" mass="34420">MRLKVNSVYVLLPTIIMLKSIATIPVQSAGEFVEENLRVRVRRQDGYVYNKPSVSFDLPQRSTPAPTQAPNVDRTLTQTMFYAYPVPAGGDTVNIGQTSKSTTTTATAVSSGGGGGGGYNYRSSATGSAAGGYDYSSQTSGTQVNSGSQVSTGSQATATGSQTATNTGSSQSSSGYGNNVPSPTLSPTLQGSSDVSTSAPKYLPPTESGTSGGSATTGGSVSIGGVSVNSGSGQGYTGSTSVQAGSVGTPSDKYLPPLGTSTSGTSGTSIGGTVTGKTAGSQTNVGGSVSIPSASYLPPNSSPPSASPVGAPSPQPAPTPQTGYIPPAGTNSGAGTASTPASGYLPPSFF</sequence>
<feature type="compositionally biased region" description="Polar residues" evidence="1">
    <location>
        <begin position="135"/>
        <end position="150"/>
    </location>
</feature>
<dbReference type="RefSeq" id="XP_022826246.1">
    <property type="nucleotide sequence ID" value="XM_022970478.1"/>
</dbReference>
<feature type="region of interest" description="Disordered" evidence="1">
    <location>
        <begin position="233"/>
        <end position="350"/>
    </location>
</feature>
<dbReference type="Proteomes" id="UP000301870">
    <property type="component" value="Chromosome 22"/>
</dbReference>
<reference evidence="4" key="1">
    <citation type="submission" date="2025-08" db="UniProtKB">
        <authorList>
            <consortium name="RefSeq"/>
        </authorList>
    </citation>
    <scope>IDENTIFICATION</scope>
    <source>
        <strain evidence="4">Ishihara</strain>
        <tissue evidence="4">Whole body</tissue>
    </source>
</reference>
<feature type="compositionally biased region" description="Polar residues" evidence="1">
    <location>
        <begin position="329"/>
        <end position="341"/>
    </location>
</feature>
<feature type="region of interest" description="Disordered" evidence="1">
    <location>
        <begin position="128"/>
        <end position="218"/>
    </location>
</feature>
<feature type="compositionally biased region" description="Low complexity" evidence="1">
    <location>
        <begin position="151"/>
        <end position="179"/>
    </location>
</feature>
<feature type="compositionally biased region" description="Pro residues" evidence="1">
    <location>
        <begin position="300"/>
        <end position="319"/>
    </location>
</feature>
<feature type="compositionally biased region" description="Polar residues" evidence="1">
    <location>
        <begin position="180"/>
        <end position="199"/>
    </location>
</feature>
<feature type="chain" id="PRO_5039949515" evidence="2">
    <location>
        <begin position="23"/>
        <end position="350"/>
    </location>
</feature>
<keyword evidence="3" id="KW-1185">Reference proteome</keyword>
<accession>A0A9J7E8P1</accession>
<organism evidence="3 4">
    <name type="scientific">Spodoptera litura</name>
    <name type="common">Asian cotton leafworm</name>
    <dbReference type="NCBI Taxonomy" id="69820"/>
    <lineage>
        <taxon>Eukaryota</taxon>
        <taxon>Metazoa</taxon>
        <taxon>Ecdysozoa</taxon>
        <taxon>Arthropoda</taxon>
        <taxon>Hexapoda</taxon>
        <taxon>Insecta</taxon>
        <taxon>Pterygota</taxon>
        <taxon>Neoptera</taxon>
        <taxon>Endopterygota</taxon>
        <taxon>Lepidoptera</taxon>
        <taxon>Glossata</taxon>
        <taxon>Ditrysia</taxon>
        <taxon>Noctuoidea</taxon>
        <taxon>Noctuidae</taxon>
        <taxon>Amphipyrinae</taxon>
        <taxon>Spodoptera</taxon>
    </lineage>
</organism>
<evidence type="ECO:0000313" key="3">
    <source>
        <dbReference type="Proteomes" id="UP000301870"/>
    </source>
</evidence>
<proteinExistence type="predicted"/>
<evidence type="ECO:0000256" key="2">
    <source>
        <dbReference type="SAM" id="SignalP"/>
    </source>
</evidence>
<feature type="compositionally biased region" description="Polar residues" evidence="1">
    <location>
        <begin position="278"/>
        <end position="291"/>
    </location>
</feature>
<dbReference type="OrthoDB" id="7487824at2759"/>
<keyword evidence="2" id="KW-0732">Signal</keyword>
<gene>
    <name evidence="4" type="primary">LOC111356202</name>
</gene>
<protein>
    <submittedName>
        <fullName evidence="4">Protein rtoA-like</fullName>
    </submittedName>
</protein>
<feature type="signal peptide" evidence="2">
    <location>
        <begin position="1"/>
        <end position="22"/>
    </location>
</feature>
<name>A0A9J7E8P1_SPOLT</name>
<evidence type="ECO:0000256" key="1">
    <source>
        <dbReference type="SAM" id="MobiDB-lite"/>
    </source>
</evidence>
<dbReference type="KEGG" id="sliu:111356202"/>